<name>A0AA36JCI9_9DINO</name>
<evidence type="ECO:0000313" key="2">
    <source>
        <dbReference type="Proteomes" id="UP001178507"/>
    </source>
</evidence>
<feature type="non-terminal residue" evidence="1">
    <location>
        <position position="1"/>
    </location>
</feature>
<gene>
    <name evidence="1" type="ORF">EVOR1521_LOCUS26319</name>
</gene>
<keyword evidence="2" id="KW-1185">Reference proteome</keyword>
<sequence>MATRISATIATQKGDPDPLCPASKEDVRYWVLVSRKRKKVNETNTEVTMSGGMHPLSALKAFRGMASMPQAPRIENPNNVEDMAAYASSSAGTSTPI</sequence>
<proteinExistence type="predicted"/>
<protein>
    <submittedName>
        <fullName evidence="1">Uncharacterized protein</fullName>
    </submittedName>
</protein>
<dbReference type="AlphaFoldDB" id="A0AA36JCI9"/>
<reference evidence="1" key="1">
    <citation type="submission" date="2023-08" db="EMBL/GenBank/DDBJ databases">
        <authorList>
            <person name="Chen Y."/>
            <person name="Shah S."/>
            <person name="Dougan E. K."/>
            <person name="Thang M."/>
            <person name="Chan C."/>
        </authorList>
    </citation>
    <scope>NUCLEOTIDE SEQUENCE</scope>
</reference>
<accession>A0AA36JCI9</accession>
<organism evidence="1 2">
    <name type="scientific">Effrenium voratum</name>
    <dbReference type="NCBI Taxonomy" id="2562239"/>
    <lineage>
        <taxon>Eukaryota</taxon>
        <taxon>Sar</taxon>
        <taxon>Alveolata</taxon>
        <taxon>Dinophyceae</taxon>
        <taxon>Suessiales</taxon>
        <taxon>Symbiodiniaceae</taxon>
        <taxon>Effrenium</taxon>
    </lineage>
</organism>
<evidence type="ECO:0000313" key="1">
    <source>
        <dbReference type="EMBL" id="CAJ1403713.1"/>
    </source>
</evidence>
<dbReference type="Proteomes" id="UP001178507">
    <property type="component" value="Unassembled WGS sequence"/>
</dbReference>
<comment type="caution">
    <text evidence="1">The sequence shown here is derived from an EMBL/GenBank/DDBJ whole genome shotgun (WGS) entry which is preliminary data.</text>
</comment>
<dbReference type="EMBL" id="CAUJNA010003505">
    <property type="protein sequence ID" value="CAJ1403713.1"/>
    <property type="molecule type" value="Genomic_DNA"/>
</dbReference>